<reference evidence="4 5" key="1">
    <citation type="submission" date="2023-01" db="EMBL/GenBank/DDBJ databases">
        <title>Analysis of 21 Apiospora genomes using comparative genomics revels a genus with tremendous synthesis potential of carbohydrate active enzymes and secondary metabolites.</title>
        <authorList>
            <person name="Sorensen T."/>
        </authorList>
    </citation>
    <scope>NUCLEOTIDE SEQUENCE [LARGE SCALE GENOMIC DNA]</scope>
    <source>
        <strain evidence="4 5">CBS 117206</strain>
    </source>
</reference>
<dbReference type="InterPro" id="IPR036380">
    <property type="entry name" value="Isochorismatase-like_sf"/>
</dbReference>
<sequence length="225" mass="24852">MGYDIIHTISPDAPTIYPRIRVESTTEPVSFDPAATAFVIIDPQNYFLSPYPGRPANSLDLAVVDTLLEHAIPACVEADIPVVWLGWGVTDEHIDGMSPTIIKWEMVNGGRVLMKKQWNSGQYHQFLDAPKPQDIWVYKNRLSAFWGDTGVKRILEARGIRTLLLAGANLDQCVGRSSQGAYTHGWDCLLTSDGTATTSAEFERQCIECDTEGGVGFRPDLPATR</sequence>
<organism evidence="4 5">
    <name type="scientific">Apiospora kogelbergensis</name>
    <dbReference type="NCBI Taxonomy" id="1337665"/>
    <lineage>
        <taxon>Eukaryota</taxon>
        <taxon>Fungi</taxon>
        <taxon>Dikarya</taxon>
        <taxon>Ascomycota</taxon>
        <taxon>Pezizomycotina</taxon>
        <taxon>Sordariomycetes</taxon>
        <taxon>Xylariomycetidae</taxon>
        <taxon>Amphisphaeriales</taxon>
        <taxon>Apiosporaceae</taxon>
        <taxon>Apiospora</taxon>
    </lineage>
</organism>
<feature type="domain" description="Isochorismatase-like" evidence="3">
    <location>
        <begin position="36"/>
        <end position="205"/>
    </location>
</feature>
<dbReference type="SUPFAM" id="SSF52499">
    <property type="entry name" value="Isochorismatase-like hydrolases"/>
    <property type="match status" value="1"/>
</dbReference>
<comment type="caution">
    <text evidence="4">The sequence shown here is derived from an EMBL/GenBank/DDBJ whole genome shotgun (WGS) entry which is preliminary data.</text>
</comment>
<comment type="similarity">
    <text evidence="1">Belongs to the isochorismatase family.</text>
</comment>
<dbReference type="InterPro" id="IPR000868">
    <property type="entry name" value="Isochorismatase-like_dom"/>
</dbReference>
<dbReference type="Pfam" id="PF00857">
    <property type="entry name" value="Isochorismatase"/>
    <property type="match status" value="1"/>
</dbReference>
<accession>A0AAW0Q6J4</accession>
<dbReference type="AlphaFoldDB" id="A0AAW0Q6J4"/>
<gene>
    <name evidence="4" type="ORF">PG999_014136</name>
</gene>
<evidence type="ECO:0000256" key="2">
    <source>
        <dbReference type="ARBA" id="ARBA00022801"/>
    </source>
</evidence>
<dbReference type="PANTHER" id="PTHR43540">
    <property type="entry name" value="PEROXYUREIDOACRYLATE/UREIDOACRYLATE AMIDOHYDROLASE-RELATED"/>
    <property type="match status" value="1"/>
</dbReference>
<evidence type="ECO:0000313" key="4">
    <source>
        <dbReference type="EMBL" id="KAK8096114.1"/>
    </source>
</evidence>
<dbReference type="InterPro" id="IPR050272">
    <property type="entry name" value="Isochorismatase-like_hydrls"/>
</dbReference>
<keyword evidence="2" id="KW-0378">Hydrolase</keyword>
<dbReference type="PANTHER" id="PTHR43540:SF9">
    <property type="entry name" value="FAMILY HYDROLASE, PUTATIVE (AFU_ORTHOLOGUE AFUA_2G08700)-RELATED"/>
    <property type="match status" value="1"/>
</dbReference>
<proteinExistence type="inferred from homology"/>
<dbReference type="GO" id="GO:0016787">
    <property type="term" value="F:hydrolase activity"/>
    <property type="evidence" value="ECO:0007669"/>
    <property type="project" value="UniProtKB-KW"/>
</dbReference>
<keyword evidence="5" id="KW-1185">Reference proteome</keyword>
<dbReference type="Gene3D" id="3.40.50.850">
    <property type="entry name" value="Isochorismatase-like"/>
    <property type="match status" value="1"/>
</dbReference>
<evidence type="ECO:0000256" key="1">
    <source>
        <dbReference type="ARBA" id="ARBA00006336"/>
    </source>
</evidence>
<dbReference type="Proteomes" id="UP001392437">
    <property type="component" value="Unassembled WGS sequence"/>
</dbReference>
<dbReference type="CDD" id="cd00431">
    <property type="entry name" value="cysteine_hydrolases"/>
    <property type="match status" value="1"/>
</dbReference>
<protein>
    <submittedName>
        <fullName evidence="4">Isochorismatase family protein</fullName>
    </submittedName>
</protein>
<dbReference type="EMBL" id="JAQQWP010000011">
    <property type="protein sequence ID" value="KAK8096114.1"/>
    <property type="molecule type" value="Genomic_DNA"/>
</dbReference>
<name>A0AAW0Q6J4_9PEZI</name>
<evidence type="ECO:0000313" key="5">
    <source>
        <dbReference type="Proteomes" id="UP001392437"/>
    </source>
</evidence>
<evidence type="ECO:0000259" key="3">
    <source>
        <dbReference type="Pfam" id="PF00857"/>
    </source>
</evidence>